<evidence type="ECO:0000313" key="8">
    <source>
        <dbReference type="EnsemblProtists" id="Phyra94974"/>
    </source>
</evidence>
<keyword evidence="2 4" id="KW-0442">Lipid degradation</keyword>
<evidence type="ECO:0000256" key="4">
    <source>
        <dbReference type="PROSITE-ProRule" id="PRU01161"/>
    </source>
</evidence>
<feature type="transmembrane region" description="Helical" evidence="6">
    <location>
        <begin position="450"/>
        <end position="467"/>
    </location>
</feature>
<feature type="transmembrane region" description="Helical" evidence="6">
    <location>
        <begin position="352"/>
        <end position="371"/>
    </location>
</feature>
<dbReference type="GO" id="GO:0004806">
    <property type="term" value="F:triacylglycerol lipase activity"/>
    <property type="evidence" value="ECO:0007669"/>
    <property type="project" value="InterPro"/>
</dbReference>
<organism evidence="8 9">
    <name type="scientific">Phytophthora ramorum</name>
    <name type="common">Sudden oak death agent</name>
    <dbReference type="NCBI Taxonomy" id="164328"/>
    <lineage>
        <taxon>Eukaryota</taxon>
        <taxon>Sar</taxon>
        <taxon>Stramenopiles</taxon>
        <taxon>Oomycota</taxon>
        <taxon>Peronosporomycetes</taxon>
        <taxon>Peronosporales</taxon>
        <taxon>Peronosporaceae</taxon>
        <taxon>Phytophthora</taxon>
    </lineage>
</organism>
<keyword evidence="6" id="KW-1133">Transmembrane helix</keyword>
<evidence type="ECO:0000256" key="2">
    <source>
        <dbReference type="ARBA" id="ARBA00022963"/>
    </source>
</evidence>
<reference evidence="8" key="2">
    <citation type="submission" date="2015-06" db="UniProtKB">
        <authorList>
            <consortium name="EnsemblProtists"/>
        </authorList>
    </citation>
    <scope>IDENTIFICATION</scope>
    <source>
        <strain evidence="8">Pr102</strain>
    </source>
</reference>
<comment type="caution">
    <text evidence="4">Lacks conserved residue(s) required for the propagation of feature annotation.</text>
</comment>
<keyword evidence="6" id="KW-0472">Membrane</keyword>
<keyword evidence="1 4" id="KW-0378">Hydrolase</keyword>
<keyword evidence="6" id="KW-0812">Transmembrane</keyword>
<feature type="domain" description="PNPLA" evidence="7">
    <location>
        <begin position="656"/>
        <end position="866"/>
    </location>
</feature>
<dbReference type="InterPro" id="IPR021771">
    <property type="entry name" value="Triacylglycerol_lipase_N"/>
</dbReference>
<dbReference type="HOGENOM" id="CLU_285214_0_0_1"/>
<feature type="active site" description="Nucleophile" evidence="4">
    <location>
        <position position="689"/>
    </location>
</feature>
<keyword evidence="9" id="KW-1185">Reference proteome</keyword>
<accession>H3HCA6</accession>
<dbReference type="VEuPathDB" id="FungiDB:KRP22_4945"/>
<dbReference type="GO" id="GO:0016042">
    <property type="term" value="P:lipid catabolic process"/>
    <property type="evidence" value="ECO:0007669"/>
    <property type="project" value="UniProtKB-UniRule"/>
</dbReference>
<sequence>MTDWDVVAEELLRKVCSIDSDVRFRSLALQRQCESLESVCHFIRSLETSLIEVKTAQRTETLAVEQSIQDAIRRARKVRAQLATGQGEEEISAEEATSGAEEQTLQTHEAVEDKAEEMPKVRLEYPRKLKALETQLGELQVKEREASNRFAFCCKMSEHLSLSSKRQFMQQQKSRTDVPVVRIQMPFPKQVSRLREKVEVKSHKFEQVADAPTFSSVFPIYHRLKQSPLHADVDLLDKLQAAWVTRASAAAEDAAAKHSVDVYSTTVREIVLTELSNAVLWSFKTNFADTAEAPDASQLQAVMRLIRLVDSVALSQGRVYRSPMNKKRSLEDLQRALREEAEWKDSNRFAQFVANVVGGTLVVLGLGSYLAEALLARLADAPAHLDEYVQHCRSVLVALGSEAVAEFWMVVEGLRYTKLEDLSDPQVVARPLAVAVIVATAILLVRKYKWVGWFCGLQIVIILQWIVALYQMARIMLSLSLYVTVKMVKQMLVAVRGVYVGLFRVRDHQAERLRRLMKTTKSYREWKQMAQYLDELEGKDNWKTTIRAEDTEHCDFQQMRRNVEALTRALDAGETINVDELRYIVASTVMRDELGVDSPSLHLECNSGTKTAITKYNALVIRALDTLAEMSEEEFPHIEKVRFFRRMKQSFGSTALCLSGGGAIAMYHMGIIRALLEANVLPNVISGSSGGSITAAFTACRTNDELLNDVLVSDISTRYFTLGIRWFPPLLEQLAHCVKTGFLVASSEFERTTEHYYSEPMNADEKTMYYTFQDAFLKTGRHVCITVSASDITGHKGPKKLLLSHINTPHVLLWSAVAVSCSLPGIMKGKQLMARDFQGNIVPYASLNKEWVDGSIQHDLPMETMASGFDVTNFIVSQVNPHVVPFVSDEIDKPSNSKSIFHKLESVIAGDVRHRLKMLAFLGLFPKIYGHQFSSYFKQNFSGNVTIIPDFRFLESIGIKAILNPTVQDMAHYLEGGQRAVWPKLAYIRHLCSIEKCLDRHLEQMLGASAYSYKNWLHPTAKSETEDVKKTTKAD</sequence>
<dbReference type="InParanoid" id="H3HCA6"/>
<evidence type="ECO:0000256" key="6">
    <source>
        <dbReference type="SAM" id="Phobius"/>
    </source>
</evidence>
<dbReference type="VEuPathDB" id="FungiDB:KRP23_5034"/>
<proteinExistence type="predicted"/>
<feature type="region of interest" description="Disordered" evidence="5">
    <location>
        <begin position="83"/>
        <end position="118"/>
    </location>
</feature>
<feature type="transmembrane region" description="Helical" evidence="6">
    <location>
        <begin position="427"/>
        <end position="445"/>
    </location>
</feature>
<name>H3HCA6_PHYRM</name>
<dbReference type="Pfam" id="PF01734">
    <property type="entry name" value="Patatin"/>
    <property type="match status" value="1"/>
</dbReference>
<dbReference type="STRING" id="164328.H3HCA6"/>
<dbReference type="InterPro" id="IPR016035">
    <property type="entry name" value="Acyl_Trfase/lysoPLipase"/>
</dbReference>
<evidence type="ECO:0000256" key="5">
    <source>
        <dbReference type="SAM" id="MobiDB-lite"/>
    </source>
</evidence>
<evidence type="ECO:0000256" key="3">
    <source>
        <dbReference type="ARBA" id="ARBA00023098"/>
    </source>
</evidence>
<dbReference type="EMBL" id="DS566024">
    <property type="status" value="NOT_ANNOTATED_CDS"/>
    <property type="molecule type" value="Genomic_DNA"/>
</dbReference>
<feature type="transmembrane region" description="Helical" evidence="6">
    <location>
        <begin position="655"/>
        <end position="676"/>
    </location>
</feature>
<dbReference type="AlphaFoldDB" id="H3HCA6"/>
<feature type="short sequence motif" description="GXSXG" evidence="4">
    <location>
        <begin position="687"/>
        <end position="691"/>
    </location>
</feature>
<feature type="transmembrane region" description="Helical" evidence="6">
    <location>
        <begin position="487"/>
        <end position="505"/>
    </location>
</feature>
<dbReference type="eggNOG" id="KOG2214">
    <property type="taxonomic scope" value="Eukaryota"/>
</dbReference>
<evidence type="ECO:0000259" key="7">
    <source>
        <dbReference type="PROSITE" id="PS51635"/>
    </source>
</evidence>
<feature type="active site" description="Proton acceptor" evidence="4">
    <location>
        <position position="853"/>
    </location>
</feature>
<feature type="compositionally biased region" description="Basic and acidic residues" evidence="5">
    <location>
        <begin position="109"/>
        <end position="118"/>
    </location>
</feature>
<reference evidence="9" key="1">
    <citation type="journal article" date="2006" name="Science">
        <title>Phytophthora genome sequences uncover evolutionary origins and mechanisms of pathogenesis.</title>
        <authorList>
            <person name="Tyler B.M."/>
            <person name="Tripathy S."/>
            <person name="Zhang X."/>
            <person name="Dehal P."/>
            <person name="Jiang R.H."/>
            <person name="Aerts A."/>
            <person name="Arredondo F.D."/>
            <person name="Baxter L."/>
            <person name="Bensasson D."/>
            <person name="Beynon J.L."/>
            <person name="Chapman J."/>
            <person name="Damasceno C.M."/>
            <person name="Dorrance A.E."/>
            <person name="Dou D."/>
            <person name="Dickerman A.W."/>
            <person name="Dubchak I.L."/>
            <person name="Garbelotto M."/>
            <person name="Gijzen M."/>
            <person name="Gordon S.G."/>
            <person name="Govers F."/>
            <person name="Grunwald N.J."/>
            <person name="Huang W."/>
            <person name="Ivors K.L."/>
            <person name="Jones R.W."/>
            <person name="Kamoun S."/>
            <person name="Krampis K."/>
            <person name="Lamour K.H."/>
            <person name="Lee M.K."/>
            <person name="McDonald W.H."/>
            <person name="Medina M."/>
            <person name="Meijer H.J."/>
            <person name="Nordberg E.K."/>
            <person name="Maclean D.J."/>
            <person name="Ospina-Giraldo M.D."/>
            <person name="Morris P.F."/>
            <person name="Phuntumart V."/>
            <person name="Putnam N.H."/>
            <person name="Rash S."/>
            <person name="Rose J.K."/>
            <person name="Sakihama Y."/>
            <person name="Salamov A.A."/>
            <person name="Savidor A."/>
            <person name="Scheuring C.F."/>
            <person name="Smith B.M."/>
            <person name="Sobral B.W."/>
            <person name="Terry A."/>
            <person name="Torto-Alalibo T.A."/>
            <person name="Win J."/>
            <person name="Xu Z."/>
            <person name="Zhang H."/>
            <person name="Grigoriev I.V."/>
            <person name="Rokhsar D.S."/>
            <person name="Boore J.L."/>
        </authorList>
    </citation>
    <scope>NUCLEOTIDE SEQUENCE [LARGE SCALE GENOMIC DNA]</scope>
    <source>
        <strain evidence="9">Pr102</strain>
    </source>
</reference>
<dbReference type="VEuPathDB" id="FungiDB:KRP23_5033"/>
<protein>
    <recommendedName>
        <fullName evidence="7">PNPLA domain-containing protein</fullName>
    </recommendedName>
</protein>
<dbReference type="Gene3D" id="3.40.1090.10">
    <property type="entry name" value="Cytosolic phospholipase A2 catalytic domain"/>
    <property type="match status" value="2"/>
</dbReference>
<dbReference type="PROSITE" id="PS51635">
    <property type="entry name" value="PNPLA"/>
    <property type="match status" value="1"/>
</dbReference>
<dbReference type="VEuPathDB" id="FungiDB:KRP22_4944"/>
<dbReference type="Pfam" id="PF11815">
    <property type="entry name" value="DUF3336"/>
    <property type="match status" value="1"/>
</dbReference>
<dbReference type="PANTHER" id="PTHR14226:SF10">
    <property type="entry name" value="TRIACYLGLYCEROL LIPASE 4-RELATED"/>
    <property type="match status" value="1"/>
</dbReference>
<evidence type="ECO:0000313" key="9">
    <source>
        <dbReference type="Proteomes" id="UP000005238"/>
    </source>
</evidence>
<dbReference type="SUPFAM" id="SSF52151">
    <property type="entry name" value="FabD/lysophospholipase-like"/>
    <property type="match status" value="1"/>
</dbReference>
<evidence type="ECO:0000256" key="1">
    <source>
        <dbReference type="ARBA" id="ARBA00022801"/>
    </source>
</evidence>
<dbReference type="PANTHER" id="PTHR14226">
    <property type="entry name" value="NEUROPATHY TARGET ESTERASE/SWISS CHEESE D.MELANOGASTER"/>
    <property type="match status" value="1"/>
</dbReference>
<dbReference type="InterPro" id="IPR002641">
    <property type="entry name" value="PNPLA_dom"/>
</dbReference>
<keyword evidence="3 4" id="KW-0443">Lipid metabolism</keyword>
<dbReference type="EnsemblProtists" id="Phyra94974">
    <property type="protein sequence ID" value="Phyra94974"/>
    <property type="gene ID" value="Phyra94974"/>
</dbReference>
<dbReference type="Proteomes" id="UP000005238">
    <property type="component" value="Unassembled WGS sequence"/>
</dbReference>
<dbReference type="OMA" id="RACLMGE"/>
<dbReference type="InterPro" id="IPR050301">
    <property type="entry name" value="NTE"/>
</dbReference>